<feature type="transmembrane region" description="Helical" evidence="2">
    <location>
        <begin position="614"/>
        <end position="632"/>
    </location>
</feature>
<name>A0A7C3ZUZ4_9CYAN</name>
<protein>
    <submittedName>
        <fullName evidence="4">DUF4101 domain-containing protein</fullName>
    </submittedName>
</protein>
<dbReference type="SUPFAM" id="SSF54427">
    <property type="entry name" value="NTF2-like"/>
    <property type="match status" value="1"/>
</dbReference>
<reference evidence="4" key="1">
    <citation type="journal article" date="2020" name="mSystems">
        <title>Genome- and Community-Level Interaction Insights into Carbon Utilization and Element Cycling Functions of Hydrothermarchaeota in Hydrothermal Sediment.</title>
        <authorList>
            <person name="Zhou Z."/>
            <person name="Liu Y."/>
            <person name="Xu W."/>
            <person name="Pan J."/>
            <person name="Luo Z.H."/>
            <person name="Li M."/>
        </authorList>
    </citation>
    <scope>NUCLEOTIDE SEQUENCE [LARGE SCALE GENOMIC DNA]</scope>
    <source>
        <strain evidence="4">SpSt-374</strain>
    </source>
</reference>
<sequence length="801" mass="88705">MRIPLDYYRILGLPIQATAEQLQQAHRDRTLGLPRREYSELASNARKQLLDEAGAVLSDPEARQAYDAKFLSKTYEPESEPEGSGVATDLALDPNTPLIDIEPTQFAGALLLLQELGEYELVLKLALPMLSGKNISLKNGRFGDPKLVVPDIVLTAALACLELGREQWQQSNYENAATSLESGQEMLLREGLFPQLRGEIQGELYKLRPYRILELLALPESKSAQRRRGLQLLQDMLQERSGIDGNGDDQSGLDVDDFLRFIQQIRSHLTVAEQQELFVAEARRPSAVATYLAVYALVARGFADREPSLIRRAKLMLTQLGRRQDVHLEQAVCTLLLGQTEEASAALALTQEYELIDFIRGQSQDAPDLLPGLCLYAERWLQSEVFPYFRDLASVQVSLKDYFADDRVQAYLESLPEATVEEASEWMVTYSPPEPASVGLPPPSNPRSPAVAISFPLANGSKPLSGNETGYADPPRGTAPVPTSPPNLETRATRVRLADQTEAPRSRPRLSQGGGMDPDSPMLPSERSRIDSPTGVGGESGSSGNPPSSKLPVADRVRGTGEEVNNPYRRERPGAGEERSRSVRERGTGASLRWRPSGATGAFRREGRLKLDRLILLLAAGLFGLLFLWFLMRATWGLVAGMFAGPPLEGEQLSIRLDAPSIPIPAPTVSGWAGGPLSETIAKQVLEEWFAIKTKALGSGHQVDLLPNILLDPALTYWRRLATSAQQENWYWQYQHKINAATPVISETDPDRASVEADVTEIGQYYEGTQLARSKDEKLRIKYELVRVDGQWRIRDWQVVE</sequence>
<evidence type="ECO:0000259" key="3">
    <source>
        <dbReference type="PROSITE" id="PS50076"/>
    </source>
</evidence>
<dbReference type="InterPro" id="IPR057137">
    <property type="entry name" value="CDP1-like_a_solenoid_2"/>
</dbReference>
<gene>
    <name evidence="4" type="ORF">ENR15_07820</name>
</gene>
<keyword evidence="2" id="KW-0812">Transmembrane</keyword>
<dbReference type="Pfam" id="PF23468">
    <property type="entry name" value="ARC6"/>
    <property type="match status" value="1"/>
</dbReference>
<feature type="domain" description="J" evidence="3">
    <location>
        <begin position="6"/>
        <end position="70"/>
    </location>
</feature>
<dbReference type="InterPro" id="IPR044685">
    <property type="entry name" value="CPD1-like"/>
</dbReference>
<feature type="region of interest" description="Disordered" evidence="1">
    <location>
        <begin position="459"/>
        <end position="593"/>
    </location>
</feature>
<keyword evidence="2" id="KW-0472">Membrane</keyword>
<accession>A0A7C3ZUZ4</accession>
<organism evidence="4">
    <name type="scientific">Planktothricoides sp. SpSt-374</name>
    <dbReference type="NCBI Taxonomy" id="2282167"/>
    <lineage>
        <taxon>Bacteria</taxon>
        <taxon>Bacillati</taxon>
        <taxon>Cyanobacteriota</taxon>
        <taxon>Cyanophyceae</taxon>
        <taxon>Oscillatoriophycideae</taxon>
        <taxon>Oscillatoriales</taxon>
        <taxon>Oscillatoriaceae</taxon>
        <taxon>Planktothricoides</taxon>
    </lineage>
</organism>
<dbReference type="InterPro" id="IPR036869">
    <property type="entry name" value="J_dom_sf"/>
</dbReference>
<feature type="compositionally biased region" description="Basic and acidic residues" evidence="1">
    <location>
        <begin position="568"/>
        <end position="587"/>
    </location>
</feature>
<dbReference type="CDD" id="cd06257">
    <property type="entry name" value="DnaJ"/>
    <property type="match status" value="1"/>
</dbReference>
<dbReference type="Pfam" id="PF00226">
    <property type="entry name" value="DnaJ"/>
    <property type="match status" value="1"/>
</dbReference>
<dbReference type="EMBL" id="DSPX01000076">
    <property type="protein sequence ID" value="HGG00549.1"/>
    <property type="molecule type" value="Genomic_DNA"/>
</dbReference>
<evidence type="ECO:0000256" key="2">
    <source>
        <dbReference type="SAM" id="Phobius"/>
    </source>
</evidence>
<comment type="caution">
    <text evidence="4">The sequence shown here is derived from an EMBL/GenBank/DDBJ whole genome shotgun (WGS) entry which is preliminary data.</text>
</comment>
<dbReference type="Pfam" id="PF25515">
    <property type="entry name" value="Arm_PDR"/>
    <property type="match status" value="1"/>
</dbReference>
<feature type="compositionally biased region" description="Basic and acidic residues" evidence="1">
    <location>
        <begin position="496"/>
        <end position="505"/>
    </location>
</feature>
<dbReference type="PANTHER" id="PTHR33925:SF1">
    <property type="entry name" value="PROTEIN ACCUMULATION AND REPLICATION OF CHLOROPLASTS 6, CHLOROPLASTIC"/>
    <property type="match status" value="1"/>
</dbReference>
<dbReference type="Gene3D" id="1.10.287.110">
    <property type="entry name" value="DnaJ domain"/>
    <property type="match status" value="1"/>
</dbReference>
<proteinExistence type="predicted"/>
<dbReference type="InterPro" id="IPR032710">
    <property type="entry name" value="NTF2-like_dom_sf"/>
</dbReference>
<evidence type="ECO:0000313" key="4">
    <source>
        <dbReference type="EMBL" id="HGG00549.1"/>
    </source>
</evidence>
<dbReference type="PROSITE" id="PS50076">
    <property type="entry name" value="DNAJ_2"/>
    <property type="match status" value="1"/>
</dbReference>
<dbReference type="InterPro" id="IPR025344">
    <property type="entry name" value="CDP1-like_IMS"/>
</dbReference>
<dbReference type="AlphaFoldDB" id="A0A7C3ZUZ4"/>
<dbReference type="InterPro" id="IPR058032">
    <property type="entry name" value="CDP1-like_a_solenoid_1"/>
</dbReference>
<evidence type="ECO:0000256" key="1">
    <source>
        <dbReference type="SAM" id="MobiDB-lite"/>
    </source>
</evidence>
<keyword evidence="2" id="KW-1133">Transmembrane helix</keyword>
<dbReference type="InterPro" id="IPR001623">
    <property type="entry name" value="DnaJ_domain"/>
</dbReference>
<dbReference type="SUPFAM" id="SSF46565">
    <property type="entry name" value="Chaperone J-domain"/>
    <property type="match status" value="1"/>
</dbReference>
<dbReference type="Pfam" id="PF13355">
    <property type="entry name" value="ARC6-like_IMS"/>
    <property type="match status" value="1"/>
</dbReference>
<dbReference type="PANTHER" id="PTHR33925">
    <property type="entry name" value="PLASTID DIVISION PROTEIN CDP1, CHLOROPLASTIC-RELATED"/>
    <property type="match status" value="1"/>
</dbReference>